<name>I1D0G2_9PSEU</name>
<feature type="transmembrane region" description="Helical" evidence="1">
    <location>
        <begin position="7"/>
        <end position="29"/>
    </location>
</feature>
<proteinExistence type="predicted"/>
<evidence type="ECO:0000313" key="2">
    <source>
        <dbReference type="EMBL" id="EIE98436.1"/>
    </source>
</evidence>
<accession>I1D0G2</accession>
<dbReference type="HOGENOM" id="CLU_1915605_0_0_11"/>
<gene>
    <name evidence="2" type="ORF">SacglDRAFT_01515</name>
</gene>
<organism evidence="2 3">
    <name type="scientific">Saccharomonospora glauca K62</name>
    <dbReference type="NCBI Taxonomy" id="928724"/>
    <lineage>
        <taxon>Bacteria</taxon>
        <taxon>Bacillati</taxon>
        <taxon>Actinomycetota</taxon>
        <taxon>Actinomycetes</taxon>
        <taxon>Pseudonocardiales</taxon>
        <taxon>Pseudonocardiaceae</taxon>
        <taxon>Saccharomonospora</taxon>
    </lineage>
</organism>
<evidence type="ECO:0000313" key="3">
    <source>
        <dbReference type="Proteomes" id="UP000005087"/>
    </source>
</evidence>
<protein>
    <submittedName>
        <fullName evidence="2">Uncharacterized protein</fullName>
    </submittedName>
</protein>
<dbReference type="Proteomes" id="UP000005087">
    <property type="component" value="Chromosome"/>
</dbReference>
<dbReference type="EMBL" id="CM001484">
    <property type="protein sequence ID" value="EIE98436.1"/>
    <property type="molecule type" value="Genomic_DNA"/>
</dbReference>
<keyword evidence="1" id="KW-1133">Transmembrane helix</keyword>
<keyword evidence="1" id="KW-0472">Membrane</keyword>
<dbReference type="AlphaFoldDB" id="I1D0G2"/>
<reference evidence="2 3" key="1">
    <citation type="submission" date="2011-09" db="EMBL/GenBank/DDBJ databases">
        <authorList>
            <consortium name="US DOE Joint Genome Institute (JGI-PGF)"/>
            <person name="Lucas S."/>
            <person name="Han J."/>
            <person name="Lapidus A."/>
            <person name="Cheng J.-F."/>
            <person name="Goodwin L."/>
            <person name="Pitluck S."/>
            <person name="Peters L."/>
            <person name="Land M.L."/>
            <person name="Hauser L."/>
            <person name="Brambilla E."/>
            <person name="Klenk H.-P."/>
            <person name="Woyke T.J."/>
        </authorList>
    </citation>
    <scope>NUCLEOTIDE SEQUENCE [LARGE SCALE GENOMIC DNA]</scope>
    <source>
        <strain evidence="2 3">K62</strain>
    </source>
</reference>
<keyword evidence="1" id="KW-0812">Transmembrane</keyword>
<sequence>MDTTAKGVLLILGIGVITAVGVGTGMVIANSTFETSGVVVTSGGCDPDDSRVVLQVFASDNELLGAGPLTHPYYRASRDECEWIFRIPDIEKSRGPYRLDVKGIKFVFDESRAKTLRLRMEGHRVEQTKELR</sequence>
<keyword evidence="3" id="KW-1185">Reference proteome</keyword>
<reference evidence="3" key="2">
    <citation type="submission" date="2012-01" db="EMBL/GenBank/DDBJ databases">
        <title>Noncontiguous Finished sequence of chromosome of Saccharomonospora glauca K62.</title>
        <authorList>
            <consortium name="US DOE Joint Genome Institute"/>
            <person name="Lucas S."/>
            <person name="Han J."/>
            <person name="Lapidus A."/>
            <person name="Cheng J.-F."/>
            <person name="Goodwin L."/>
            <person name="Pitluck S."/>
            <person name="Peters L."/>
            <person name="Mikhailova N."/>
            <person name="Held B."/>
            <person name="Detter J.C."/>
            <person name="Han C."/>
            <person name="Tapia R."/>
            <person name="Land M."/>
            <person name="Hauser L."/>
            <person name="Kyrpides N."/>
            <person name="Ivanova N."/>
            <person name="Pagani I."/>
            <person name="Brambilla E.-M."/>
            <person name="Klenk H.-P."/>
            <person name="Woyke T."/>
        </authorList>
    </citation>
    <scope>NUCLEOTIDE SEQUENCE [LARGE SCALE GENOMIC DNA]</scope>
    <source>
        <strain evidence="3">K62</strain>
    </source>
</reference>
<dbReference type="RefSeq" id="WP_005463119.1">
    <property type="nucleotide sequence ID" value="NZ_CM001484.1"/>
</dbReference>
<evidence type="ECO:0000256" key="1">
    <source>
        <dbReference type="SAM" id="Phobius"/>
    </source>
</evidence>